<accession>A0A420VR01</accession>
<feature type="chain" id="PRO_5019264789" evidence="1">
    <location>
        <begin position="23"/>
        <end position="247"/>
    </location>
</feature>
<dbReference type="OrthoDB" id="9814760at2"/>
<dbReference type="Proteomes" id="UP000282423">
    <property type="component" value="Unassembled WGS sequence"/>
</dbReference>
<evidence type="ECO:0000256" key="1">
    <source>
        <dbReference type="SAM" id="SignalP"/>
    </source>
</evidence>
<evidence type="ECO:0000313" key="2">
    <source>
        <dbReference type="EMBL" id="RKO68781.1"/>
    </source>
</evidence>
<reference evidence="2 3" key="1">
    <citation type="submission" date="2018-10" db="EMBL/GenBank/DDBJ databases">
        <title>Sphingobacterium sp. M05W1-28.</title>
        <authorList>
            <person name="Cai H."/>
        </authorList>
    </citation>
    <scope>NUCLEOTIDE SEQUENCE [LARGE SCALE GENOMIC DNA]</scope>
    <source>
        <strain evidence="2 3">M05W1-28</strain>
    </source>
</reference>
<dbReference type="GO" id="GO:0016787">
    <property type="term" value="F:hydrolase activity"/>
    <property type="evidence" value="ECO:0007669"/>
    <property type="project" value="UniProtKB-KW"/>
</dbReference>
<proteinExistence type="predicted"/>
<dbReference type="SUPFAM" id="SSF53474">
    <property type="entry name" value="alpha/beta-Hydrolases"/>
    <property type="match status" value="1"/>
</dbReference>
<sequence>MKHYLLLAFVALMLFFSRSVYAQQQPDTVSYYDQHRARRVPVAIYKPGHKNAPVIIFSHGYGQNRSDSYLSYSYLTDELALKGYFVISIQHELPTDSLIPSSGNVQVVRRPFWERGAENIAFVITSLKRSYPELNYHNITLIGHSNGADMSALFPIRYPGVVNKIITLDNRRMILPRSRNVKVLSLRSSDQQADNGVLPTAAEAKEYPIHVVRLPHTNHDDMDDHATSTQRKEILGHIFRFLEVKTH</sequence>
<dbReference type="Pfam" id="PF03403">
    <property type="entry name" value="PAF-AH_p_II"/>
    <property type="match status" value="1"/>
</dbReference>
<evidence type="ECO:0000313" key="3">
    <source>
        <dbReference type="Proteomes" id="UP000282423"/>
    </source>
</evidence>
<keyword evidence="2" id="KW-0378">Hydrolase</keyword>
<dbReference type="RefSeq" id="WP_121127034.1">
    <property type="nucleotide sequence ID" value="NZ_RBWS01000026.1"/>
</dbReference>
<name>A0A420VR01_9SPHI</name>
<dbReference type="Gene3D" id="3.40.50.1820">
    <property type="entry name" value="alpha/beta hydrolase"/>
    <property type="match status" value="1"/>
</dbReference>
<keyword evidence="1" id="KW-0732">Signal</keyword>
<dbReference type="InterPro" id="IPR029058">
    <property type="entry name" value="AB_hydrolase_fold"/>
</dbReference>
<feature type="signal peptide" evidence="1">
    <location>
        <begin position="1"/>
        <end position="22"/>
    </location>
</feature>
<gene>
    <name evidence="2" type="ORF">D7322_25650</name>
</gene>
<keyword evidence="3" id="KW-1185">Reference proteome</keyword>
<protein>
    <submittedName>
        <fullName evidence="2">Alpha/beta hydrolase</fullName>
    </submittedName>
</protein>
<dbReference type="EMBL" id="RBWS01000026">
    <property type="protein sequence ID" value="RKO68781.1"/>
    <property type="molecule type" value="Genomic_DNA"/>
</dbReference>
<organism evidence="2 3">
    <name type="scientific">Sphingobacterium puteale</name>
    <dbReference type="NCBI Taxonomy" id="2420510"/>
    <lineage>
        <taxon>Bacteria</taxon>
        <taxon>Pseudomonadati</taxon>
        <taxon>Bacteroidota</taxon>
        <taxon>Sphingobacteriia</taxon>
        <taxon>Sphingobacteriales</taxon>
        <taxon>Sphingobacteriaceae</taxon>
        <taxon>Sphingobacterium</taxon>
    </lineage>
</organism>
<comment type="caution">
    <text evidence="2">The sequence shown here is derived from an EMBL/GenBank/DDBJ whole genome shotgun (WGS) entry which is preliminary data.</text>
</comment>
<dbReference type="AlphaFoldDB" id="A0A420VR01"/>